<evidence type="ECO:0000259" key="3">
    <source>
        <dbReference type="Pfam" id="PF00501"/>
    </source>
</evidence>
<dbReference type="EMBL" id="CP035107">
    <property type="protein sequence ID" value="QAR30872.1"/>
    <property type="molecule type" value="Genomic_DNA"/>
</dbReference>
<dbReference type="GO" id="GO:0016020">
    <property type="term" value="C:membrane"/>
    <property type="evidence" value="ECO:0007669"/>
    <property type="project" value="TreeGrafter"/>
</dbReference>
<dbReference type="Gene3D" id="3.40.50.12780">
    <property type="entry name" value="N-terminal domain of ligase-like"/>
    <property type="match status" value="1"/>
</dbReference>
<dbReference type="CDD" id="cd05907">
    <property type="entry name" value="VL_LC_FACS_like"/>
    <property type="match status" value="1"/>
</dbReference>
<dbReference type="InterPro" id="IPR020845">
    <property type="entry name" value="AMP-binding_CS"/>
</dbReference>
<evidence type="ECO:0000256" key="2">
    <source>
        <dbReference type="ARBA" id="ARBA00022840"/>
    </source>
</evidence>
<evidence type="ECO:0000313" key="4">
    <source>
        <dbReference type="EMBL" id="QAR30872.1"/>
    </source>
</evidence>
<dbReference type="Pfam" id="PF00501">
    <property type="entry name" value="AMP-binding"/>
    <property type="match status" value="1"/>
</dbReference>
<dbReference type="PANTHER" id="PTHR43272">
    <property type="entry name" value="LONG-CHAIN-FATTY-ACID--COA LIGASE"/>
    <property type="match status" value="1"/>
</dbReference>
<keyword evidence="2" id="KW-0067">ATP-binding</keyword>
<name>A0A410JRT6_ORNRH</name>
<dbReference type="GO" id="GO:0004467">
    <property type="term" value="F:long-chain fatty acid-CoA ligase activity"/>
    <property type="evidence" value="ECO:0007669"/>
    <property type="project" value="TreeGrafter"/>
</dbReference>
<accession>A0A410JRT6</accession>
<dbReference type="InterPro" id="IPR042099">
    <property type="entry name" value="ANL_N_sf"/>
</dbReference>
<dbReference type="Proteomes" id="UP000287701">
    <property type="component" value="Chromosome"/>
</dbReference>
<dbReference type="Pfam" id="PF23562">
    <property type="entry name" value="AMP-binding_C_3"/>
    <property type="match status" value="1"/>
</dbReference>
<dbReference type="RefSeq" id="WP_128501338.1">
    <property type="nucleotide sequence ID" value="NZ_CP035107.1"/>
</dbReference>
<keyword evidence="1" id="KW-0547">Nucleotide-binding</keyword>
<feature type="domain" description="AMP-dependent synthetase/ligase" evidence="3">
    <location>
        <begin position="11"/>
        <end position="418"/>
    </location>
</feature>
<dbReference type="OrthoDB" id="9803968at2"/>
<evidence type="ECO:0000313" key="5">
    <source>
        <dbReference type="Proteomes" id="UP000287701"/>
    </source>
</evidence>
<dbReference type="SUPFAM" id="SSF56801">
    <property type="entry name" value="Acetyl-CoA synthetase-like"/>
    <property type="match status" value="1"/>
</dbReference>
<proteinExistence type="predicted"/>
<sequence>MEMKRLFDILDYQAKNHNLERALVNVLPGKKLKAYSTQDYIHLSDKVSRGLLKYGVKPGDKIAIIVNNNCAEWNIIEMGIEKVGAISVPIYSSISPQENEFIFNQAGVKLCFVSHKDLYNKIASIQKNTPSLEEIFCINDEENLPNWKEILELGEDESLQPEIEKIKEKIQPDDLVTIIYTSGTTGSPKGVMLSHKNLLSNAIDCQERIPEVGENARALSFLPVCHVFERTLLNLYQIKGLSIYFAQNLDTIGEDLKFVQPQIMTVVPRLVEKVFNKIYETGANAGPVKSKIFKWSLDLIKDYDPKVKMPLNWYLKYKVANKLIFSKWREGMGGRMVTLVSGSAKLSEKLNRMFWAAGIPILEGYGLTETSPVISVNCFDRKGFKIGTVGKIVKNIDVKIADDGEVLVKGPCVFQGYYENPELTKEAFTEDGWFKTGDIGEFDEGLLKLTDRKKQIFKTSGGKYIVPAALENAMKRIPFIEQIMVVGEGKKMPCALIQPNYDFCTKWAEKNGVKIGTTPAKIAQSEAIYKEIEKEMVVINQEFGQWEQIKRFRLTPEEWTIENGCLTPTLKYKRKNTIEKFKKLFDEMYED</sequence>
<reference evidence="4 5" key="1">
    <citation type="submission" date="2019-01" db="EMBL/GenBank/DDBJ databases">
        <title>Whole Genome of Ornithobacterium rhinotracheale FARPER-174b.</title>
        <authorList>
            <person name="Tataje-Lavanda L.A."/>
            <person name="Montalvan A."/>
            <person name="Montesinos R."/>
            <person name="Zimic M."/>
            <person name="Fernandez-Sanchez M."/>
            <person name="Fernandez-Diaz M."/>
        </authorList>
    </citation>
    <scope>NUCLEOTIDE SEQUENCE [LARGE SCALE GENOMIC DNA]</scope>
    <source>
        <strain evidence="4 5">FARPER-174b</strain>
    </source>
</reference>
<keyword evidence="4" id="KW-0436">Ligase</keyword>
<evidence type="ECO:0000256" key="1">
    <source>
        <dbReference type="ARBA" id="ARBA00022741"/>
    </source>
</evidence>
<dbReference type="PROSITE" id="PS00455">
    <property type="entry name" value="AMP_BINDING"/>
    <property type="match status" value="1"/>
</dbReference>
<dbReference type="PANTHER" id="PTHR43272:SF33">
    <property type="entry name" value="AMP-BINDING DOMAIN-CONTAINING PROTEIN-RELATED"/>
    <property type="match status" value="1"/>
</dbReference>
<dbReference type="InterPro" id="IPR000873">
    <property type="entry name" value="AMP-dep_synth/lig_dom"/>
</dbReference>
<dbReference type="AlphaFoldDB" id="A0A410JRT6"/>
<gene>
    <name evidence="4" type="ORF">EQP59_05770</name>
</gene>
<protein>
    <submittedName>
        <fullName evidence="4">Long-chain fatty acid--CoA ligase</fullName>
    </submittedName>
</protein>
<dbReference type="GO" id="GO:0005524">
    <property type="term" value="F:ATP binding"/>
    <property type="evidence" value="ECO:0007669"/>
    <property type="project" value="UniProtKB-KW"/>
</dbReference>
<organism evidence="4 5">
    <name type="scientific">Ornithobacterium rhinotracheale</name>
    <dbReference type="NCBI Taxonomy" id="28251"/>
    <lineage>
        <taxon>Bacteria</taxon>
        <taxon>Pseudomonadati</taxon>
        <taxon>Bacteroidota</taxon>
        <taxon>Flavobacteriia</taxon>
        <taxon>Flavobacteriales</taxon>
        <taxon>Weeksellaceae</taxon>
        <taxon>Ornithobacterium</taxon>
    </lineage>
</organism>